<evidence type="ECO:0000313" key="2">
    <source>
        <dbReference type="EMBL" id="MDE8651827.1"/>
    </source>
</evidence>
<reference evidence="2 3" key="1">
    <citation type="submission" date="2023-03" db="EMBL/GenBank/DDBJ databases">
        <title>NovoSphingobium album sp. nov. isolated from polycyclic aromatic hydrocarbons- and heavy-metal polluted soil.</title>
        <authorList>
            <person name="Liu Z."/>
            <person name="Wang K."/>
        </authorList>
    </citation>
    <scope>NUCLEOTIDE SEQUENCE [LARGE SCALE GENOMIC DNA]</scope>
    <source>
        <strain evidence="2 3">H3SJ31-1</strain>
    </source>
</reference>
<sequence length="1428" mass="148945">MARILLNPGQTGGIYGAFDPDSVFGTAEGDETVTIAGDAKVEFDPSFNRGGDIIKILGAAGDYHAQIEGTNVVLTSAAGADISIPVGGNGTTIVFNGGDERVLVVDGGVIVLGDQTIPVGNTGVDIDDGIVTPTPTDGDTFRLTTTVDELTGTVGDDLFRARVAQNPLGEQTNQLGTGDYIDGGAGTDTLDAQIQDASPLNGGPGSSIKPETVDVEIAHFEALTTYNPTIFFESYADDRYYGVEVNAADMIGLDEVGSVESDASLTVYNVNTLTDSGDYDDRRLTQSVRVRMDHTGNGDTLTPAANLNVLFDQDYLLRDTPNPENSSITLQLLDIDNQINDGLPLLTNPFDRLFLTVDGVAYTVDYDGNNNLSGLAAYQALATSINAGLAAAGLTTLTATVDGSFTVVDPDGSPGGPASGYNIVITDTDGSALVGNGFGATGQVPANTDYQKEVFSTPPELTETLITVDVDLYKVGRGGDGGHLIIGGMDGDGLNIWGHESGTAVEPGVEQFILHVEGDDTQDSSLAGLYSTNNALRVVVVADEGDADADLVIGNDQTFQGLDNDESWVTYLTDESGYVSVPPGGSNAVTTVNGVLVDNDRYDSNLDGNSDDSFGSDLTSFKNLAFKDVLVWDSTAFDNDVTLYGMFTTETVAKYLDLTDTAADPRADNGNANYAFGSGDDLLNLNFAKENFAINGTATREDFTFTTTMGAGDDHVQIQIGNGYSPGEAEIRLDAVADAVPYYLAVQNWYYNHVVNQYSLIDDAKSGEFTGNPDGQLAIYTEEGDDVVELWGSTAAVVRAGSGDDDIYTDNSGEEGFDYSEQFGPVPVFNEGKATWVFNTLDQMNEVPVLALDVQDLQTATPYSSGGRVGNLYVEVVFEGIESQVYVGNTDTSNGDVVTDLKINNAIKEAITGDRFLNSLLSVTDGPGNTLIIESKIDGVTTIDDLTIGFGTTTLTAAQVAAGLTPFGAIGDFSDRYESVYAAQDGHGVLYGIDSYNVNNNIVEGDTGEDVVVYSSNVTSVETFDINGVFTGLTEQDVVMNFTAAVADEPIAEVQTVTFEGEAADDGTASVTINGVTYSVALDGNDAATPPPTTAEEVAAALVALINADAGRYADAVDNGDGSITLTYLTAGIDYGQATATITPADPVGEIQSIEFGGAATTDGTLAVLFAGVSVSINVATGDTPADIVDALVAAFAGTTVATVDLGDIIQIEDTASSVDYGNAQVTITSDTTSGVTFEVGTADNMITDNEQDGSPYGLTVDYSTDVTGAVPALGYDIFDVEDVIGGPVASGNFANDTSDNAETATIASLNLHARGVAIIDTVEVGDGVATSTASEAARIQQIVRSLDTAGSAQDSIIITVDSDNIGHFYLVDNGSAASDAVVSHLGNVELGQYDDISKEYIGNWDAMTIANFTPLTTEQIVETFAVA</sequence>
<gene>
    <name evidence="2" type="ORF">PYV00_08830</name>
</gene>
<evidence type="ECO:0000313" key="3">
    <source>
        <dbReference type="Proteomes" id="UP001216253"/>
    </source>
</evidence>
<accession>A0ABT5WP61</accession>
<dbReference type="RefSeq" id="WP_275227916.1">
    <property type="nucleotide sequence ID" value="NZ_JARESE010000020.1"/>
</dbReference>
<organism evidence="2 3">
    <name type="scientific">Novosphingobium album</name>
    <name type="common">ex Liu et al. 2023</name>
    <dbReference type="NCBI Taxonomy" id="3031130"/>
    <lineage>
        <taxon>Bacteria</taxon>
        <taxon>Pseudomonadati</taxon>
        <taxon>Pseudomonadota</taxon>
        <taxon>Alphaproteobacteria</taxon>
        <taxon>Sphingomonadales</taxon>
        <taxon>Sphingomonadaceae</taxon>
        <taxon>Novosphingobium</taxon>
    </lineage>
</organism>
<name>A0ABT5WP61_9SPHN</name>
<feature type="region of interest" description="Disordered" evidence="1">
    <location>
        <begin position="169"/>
        <end position="188"/>
    </location>
</feature>
<evidence type="ECO:0000256" key="1">
    <source>
        <dbReference type="SAM" id="MobiDB-lite"/>
    </source>
</evidence>
<dbReference type="EMBL" id="JARESE010000020">
    <property type="protein sequence ID" value="MDE8651827.1"/>
    <property type="molecule type" value="Genomic_DNA"/>
</dbReference>
<proteinExistence type="predicted"/>
<protein>
    <submittedName>
        <fullName evidence="2">Uncharacterized protein</fullName>
    </submittedName>
</protein>
<comment type="caution">
    <text evidence="2">The sequence shown here is derived from an EMBL/GenBank/DDBJ whole genome shotgun (WGS) entry which is preliminary data.</text>
</comment>
<dbReference type="Proteomes" id="UP001216253">
    <property type="component" value="Unassembled WGS sequence"/>
</dbReference>
<keyword evidence="3" id="KW-1185">Reference proteome</keyword>